<evidence type="ECO:0000313" key="2">
    <source>
        <dbReference type="Proteomes" id="UP000239735"/>
    </source>
</evidence>
<dbReference type="InterPro" id="IPR017853">
    <property type="entry name" value="GH"/>
</dbReference>
<dbReference type="Gene3D" id="3.20.20.80">
    <property type="entry name" value="Glycosidases"/>
    <property type="match status" value="1"/>
</dbReference>
<gene>
    <name evidence="1" type="ORF">SBA5_110053</name>
</gene>
<organism evidence="1 2">
    <name type="scientific">Candidatus Sulfuritelmatomonas gaucii</name>
    <dbReference type="NCBI Taxonomy" id="2043161"/>
    <lineage>
        <taxon>Bacteria</taxon>
        <taxon>Pseudomonadati</taxon>
        <taxon>Acidobacteriota</taxon>
        <taxon>Terriglobia</taxon>
        <taxon>Terriglobales</taxon>
        <taxon>Acidobacteriaceae</taxon>
        <taxon>Candidatus Sulfuritelmatomonas</taxon>
    </lineage>
</organism>
<dbReference type="PANTHER" id="PTHR36183">
    <property type="entry name" value="BETA-GLUCURONIDASE"/>
    <property type="match status" value="1"/>
</dbReference>
<evidence type="ECO:0008006" key="3">
    <source>
        <dbReference type="Google" id="ProtNLM"/>
    </source>
</evidence>
<dbReference type="InterPro" id="IPR052974">
    <property type="entry name" value="GH79_Enzymes"/>
</dbReference>
<dbReference type="InterPro" id="IPR013780">
    <property type="entry name" value="Glyco_hydro_b"/>
</dbReference>
<dbReference type="Proteomes" id="UP000239735">
    <property type="component" value="Unassembled WGS sequence"/>
</dbReference>
<reference evidence="2" key="1">
    <citation type="submission" date="2018-02" db="EMBL/GenBank/DDBJ databases">
        <authorList>
            <person name="Hausmann B."/>
        </authorList>
    </citation>
    <scope>NUCLEOTIDE SEQUENCE [LARGE SCALE GENOMIC DNA]</scope>
    <source>
        <strain evidence="2">Peat soil MAG SbA5</strain>
    </source>
</reference>
<evidence type="ECO:0000313" key="1">
    <source>
        <dbReference type="EMBL" id="SPE17693.1"/>
    </source>
</evidence>
<dbReference type="PANTHER" id="PTHR36183:SF2">
    <property type="entry name" value="BETA-GLUCURONIDASE C-TERMINAL DOMAIN-CONTAINING PROTEIN"/>
    <property type="match status" value="1"/>
</dbReference>
<dbReference type="AlphaFoldDB" id="A0A2N9L3H5"/>
<proteinExistence type="predicted"/>
<sequence length="276" mass="28295">MNVTGPADAGNESSWTVPFGQWATKSTITLLTQHYYRGNGQSASSTATNLVTADPSLLNDLSNLSSGAKGIGLPYRMSECNSYYNGGSNGVSDAYCSSLWIVDFLFDCALNGCAGTNFHGGGNGDGYTPIADKGGAVVEARPEYYGILFFTLAGQGTLYSTSLSGIGSLNVTAYAVKTASGLNIVAVNKDSAQNLQLTIQLPQSAASATLLEMTQLQLSSGAMGPSLSATSGVTIQGASVAANGSFSPGTAYTLSSSGMQLTCYVPFLSAVLIQVT</sequence>
<name>A0A2N9L3H5_9BACT</name>
<dbReference type="EMBL" id="OKRB01000013">
    <property type="protein sequence ID" value="SPE17693.1"/>
    <property type="molecule type" value="Genomic_DNA"/>
</dbReference>
<protein>
    <recommendedName>
        <fullName evidence="3">Non-reducing end alpha-L-arabinofuranosidase</fullName>
    </recommendedName>
</protein>
<dbReference type="SUPFAM" id="SSF51445">
    <property type="entry name" value="(Trans)glycosidases"/>
    <property type="match status" value="1"/>
</dbReference>
<dbReference type="Gene3D" id="2.60.40.1180">
    <property type="entry name" value="Golgi alpha-mannosidase II"/>
    <property type="match status" value="1"/>
</dbReference>
<accession>A0A2N9L3H5</accession>